<feature type="transmembrane region" description="Helical" evidence="5">
    <location>
        <begin position="36"/>
        <end position="53"/>
    </location>
</feature>
<name>A0A1R3VLY9_9GAMM</name>
<dbReference type="RefSeq" id="WP_076753934.1">
    <property type="nucleotide sequence ID" value="NZ_CP023018.1"/>
</dbReference>
<dbReference type="OrthoDB" id="5293641at2"/>
<feature type="transmembrane region" description="Helical" evidence="5">
    <location>
        <begin position="130"/>
        <end position="147"/>
    </location>
</feature>
<accession>A0A1R3VLY9</accession>
<gene>
    <name evidence="7" type="ORF">SAMN05216526_0047</name>
</gene>
<proteinExistence type="predicted"/>
<feature type="transmembrane region" description="Helical" evidence="5">
    <location>
        <begin position="103"/>
        <end position="123"/>
    </location>
</feature>
<evidence type="ECO:0000313" key="7">
    <source>
        <dbReference type="EMBL" id="SIT65599.1"/>
    </source>
</evidence>
<reference evidence="7 8" key="1">
    <citation type="submission" date="2017-01" db="EMBL/GenBank/DDBJ databases">
        <authorList>
            <person name="Mah S.A."/>
            <person name="Swanson W.J."/>
            <person name="Moy G.W."/>
            <person name="Vacquier V.D."/>
        </authorList>
    </citation>
    <scope>NUCLEOTIDE SEQUENCE [LARGE SCALE GENOMIC DNA]</scope>
    <source>
        <strain evidence="7 8">M9</strain>
    </source>
</reference>
<evidence type="ECO:0000256" key="1">
    <source>
        <dbReference type="ARBA" id="ARBA00004141"/>
    </source>
</evidence>
<evidence type="ECO:0000256" key="3">
    <source>
        <dbReference type="ARBA" id="ARBA00022989"/>
    </source>
</evidence>
<feature type="transmembrane region" description="Helical" evidence="5">
    <location>
        <begin position="74"/>
        <end position="97"/>
    </location>
</feature>
<dbReference type="InterPro" id="IPR009915">
    <property type="entry name" value="NnrU_dom"/>
</dbReference>
<protein>
    <submittedName>
        <fullName evidence="7">Uncharacterized membrane protein</fullName>
    </submittedName>
</protein>
<dbReference type="Proteomes" id="UP000223759">
    <property type="component" value="Unassembled WGS sequence"/>
</dbReference>
<keyword evidence="3 5" id="KW-1133">Transmembrane helix</keyword>
<evidence type="ECO:0000313" key="8">
    <source>
        <dbReference type="Proteomes" id="UP000223759"/>
    </source>
</evidence>
<keyword evidence="8" id="KW-1185">Reference proteome</keyword>
<dbReference type="GO" id="GO:0016020">
    <property type="term" value="C:membrane"/>
    <property type="evidence" value="ECO:0007669"/>
    <property type="project" value="UniProtKB-SubCell"/>
</dbReference>
<keyword evidence="2 5" id="KW-0812">Transmembrane</keyword>
<evidence type="ECO:0000256" key="4">
    <source>
        <dbReference type="ARBA" id="ARBA00023136"/>
    </source>
</evidence>
<dbReference type="EMBL" id="FTPK01000001">
    <property type="protein sequence ID" value="SIT65599.1"/>
    <property type="molecule type" value="Genomic_DNA"/>
</dbReference>
<dbReference type="STRING" id="233100.SAMN05216526_0047"/>
<sequence length="196" mass="21374">MSLLIIGLILFLGMHSMRFVAPGVRQNVIDKAGDKAWIGIASIVSLVGLYLIVQGYGTARLEPFWLQRIWMSPPWTAHVAALFMLVAFIILAAAFVPNNHIKAMFGHPMVISVKVWAIAHLFANGTRADVILFGAFLIWSVLSFRAARQRDKAEGVVRAPGRGGMTALTVVVGVAAYLVFAFYLHMLLIGRGVTLG</sequence>
<evidence type="ECO:0000256" key="5">
    <source>
        <dbReference type="SAM" id="Phobius"/>
    </source>
</evidence>
<feature type="transmembrane region" description="Helical" evidence="5">
    <location>
        <begin position="167"/>
        <end position="189"/>
    </location>
</feature>
<feature type="domain" description="NnrU" evidence="6">
    <location>
        <begin position="3"/>
        <end position="190"/>
    </location>
</feature>
<dbReference type="Pfam" id="PF07298">
    <property type="entry name" value="NnrU"/>
    <property type="match status" value="1"/>
</dbReference>
<dbReference type="AlphaFoldDB" id="A0A1R3VLY9"/>
<keyword evidence="4 5" id="KW-0472">Membrane</keyword>
<comment type="subcellular location">
    <subcellularLocation>
        <location evidence="1">Membrane</location>
        <topology evidence="1">Multi-pass membrane protein</topology>
    </subcellularLocation>
</comment>
<evidence type="ECO:0000256" key="2">
    <source>
        <dbReference type="ARBA" id="ARBA00022692"/>
    </source>
</evidence>
<evidence type="ECO:0000259" key="6">
    <source>
        <dbReference type="Pfam" id="PF07298"/>
    </source>
</evidence>
<organism evidence="7 8">
    <name type="scientific">Ectothiorhodosinus mongolicus</name>
    <dbReference type="NCBI Taxonomy" id="233100"/>
    <lineage>
        <taxon>Bacteria</taxon>
        <taxon>Pseudomonadati</taxon>
        <taxon>Pseudomonadota</taxon>
        <taxon>Gammaproteobacteria</taxon>
        <taxon>Chromatiales</taxon>
        <taxon>Ectothiorhodospiraceae</taxon>
        <taxon>Ectothiorhodosinus</taxon>
    </lineage>
</organism>